<evidence type="ECO:0000313" key="2">
    <source>
        <dbReference type="EMBL" id="GIY42977.1"/>
    </source>
</evidence>
<feature type="region of interest" description="Disordered" evidence="1">
    <location>
        <begin position="1"/>
        <end position="22"/>
    </location>
</feature>
<reference evidence="2 3" key="1">
    <citation type="submission" date="2021-06" db="EMBL/GenBank/DDBJ databases">
        <title>Caerostris darwini draft genome.</title>
        <authorList>
            <person name="Kono N."/>
            <person name="Arakawa K."/>
        </authorList>
    </citation>
    <scope>NUCLEOTIDE SEQUENCE [LARGE SCALE GENOMIC DNA]</scope>
</reference>
<evidence type="ECO:0000256" key="1">
    <source>
        <dbReference type="SAM" id="MobiDB-lite"/>
    </source>
</evidence>
<dbReference type="Proteomes" id="UP001054837">
    <property type="component" value="Unassembled WGS sequence"/>
</dbReference>
<evidence type="ECO:0000313" key="3">
    <source>
        <dbReference type="Proteomes" id="UP001054837"/>
    </source>
</evidence>
<protein>
    <submittedName>
        <fullName evidence="2">Uncharacterized protein</fullName>
    </submittedName>
</protein>
<dbReference type="EMBL" id="BPLQ01009277">
    <property type="protein sequence ID" value="GIY42977.1"/>
    <property type="molecule type" value="Genomic_DNA"/>
</dbReference>
<organism evidence="2 3">
    <name type="scientific">Caerostris darwini</name>
    <dbReference type="NCBI Taxonomy" id="1538125"/>
    <lineage>
        <taxon>Eukaryota</taxon>
        <taxon>Metazoa</taxon>
        <taxon>Ecdysozoa</taxon>
        <taxon>Arthropoda</taxon>
        <taxon>Chelicerata</taxon>
        <taxon>Arachnida</taxon>
        <taxon>Araneae</taxon>
        <taxon>Araneomorphae</taxon>
        <taxon>Entelegynae</taxon>
        <taxon>Araneoidea</taxon>
        <taxon>Araneidae</taxon>
        <taxon>Caerostris</taxon>
    </lineage>
</organism>
<comment type="caution">
    <text evidence="2">The sequence shown here is derived from an EMBL/GenBank/DDBJ whole genome shotgun (WGS) entry which is preliminary data.</text>
</comment>
<keyword evidence="3" id="KW-1185">Reference proteome</keyword>
<feature type="region of interest" description="Disordered" evidence="1">
    <location>
        <begin position="36"/>
        <end position="98"/>
    </location>
</feature>
<accession>A0AAV4TDK2</accession>
<dbReference type="AlphaFoldDB" id="A0AAV4TDK2"/>
<proteinExistence type="predicted"/>
<gene>
    <name evidence="2" type="ORF">CDAR_461801</name>
</gene>
<feature type="compositionally biased region" description="Basic and acidic residues" evidence="1">
    <location>
        <begin position="71"/>
        <end position="88"/>
    </location>
</feature>
<name>A0AAV4TDK2_9ARAC</name>
<sequence length="98" mass="10785">MREKRPYVIGLQGGGGKGCTSSEEWGIISRTWLPPRTAALSPDPGSEKSFGGPSPFSERFPFNEDVVQQNDEGRLHNREGGGADDHFSSLRRTLNPRN</sequence>